<evidence type="ECO:0000313" key="2">
    <source>
        <dbReference type="Proteomes" id="UP000008370"/>
    </source>
</evidence>
<name>K5WAT0_PHACS</name>
<sequence>MGQYWVIANVDARQTTSGAGGKLGESFWTSKTNLTELLMKHWSGDIDFSNIWADKEIAVLESAKPSPTSRIVRLPNELLRMIFDAINDLMSCIFLCVTHNILGVAGEARLRELAVPEPGPWAGHRILCVGDYCRKFPASVEEEISAQAATYTYLVYGEDSDASDTQEEDASFYECVSETYKSVRPSDRWPLKLSKAQYKLLSRLLSSADRKRVNTVFMAIRNADIRLDIYAKDLVLCNLSKGEYVRNDACVGPNTDDSNDSSEVDTYLDLGLVLFSRICWSTTSHCSMPENISDRLTTGTWAGDRFEIIPREKMGRDIEWKDITEEAIAWLHEIFESEHQ</sequence>
<protein>
    <submittedName>
        <fullName evidence="1">Uncharacterized protein</fullName>
    </submittedName>
</protein>
<dbReference type="InParanoid" id="K5WAT0"/>
<dbReference type="AlphaFoldDB" id="K5WAT0"/>
<accession>K5WAT0</accession>
<dbReference type="KEGG" id="pco:PHACADRAFT_209596"/>
<gene>
    <name evidence="1" type="ORF">PHACADRAFT_209596</name>
</gene>
<dbReference type="OrthoDB" id="2588098at2759"/>
<dbReference type="GeneID" id="18912864"/>
<evidence type="ECO:0000313" key="1">
    <source>
        <dbReference type="EMBL" id="EKM56099.1"/>
    </source>
</evidence>
<proteinExistence type="predicted"/>
<dbReference type="Proteomes" id="UP000008370">
    <property type="component" value="Unassembled WGS sequence"/>
</dbReference>
<organism evidence="1 2">
    <name type="scientific">Phanerochaete carnosa (strain HHB-10118-sp)</name>
    <name type="common">White-rot fungus</name>
    <name type="synonym">Peniophora carnosa</name>
    <dbReference type="NCBI Taxonomy" id="650164"/>
    <lineage>
        <taxon>Eukaryota</taxon>
        <taxon>Fungi</taxon>
        <taxon>Dikarya</taxon>
        <taxon>Basidiomycota</taxon>
        <taxon>Agaricomycotina</taxon>
        <taxon>Agaricomycetes</taxon>
        <taxon>Polyporales</taxon>
        <taxon>Phanerochaetaceae</taxon>
        <taxon>Phanerochaete</taxon>
    </lineage>
</organism>
<keyword evidence="2" id="KW-1185">Reference proteome</keyword>
<dbReference type="RefSeq" id="XP_007396399.1">
    <property type="nucleotide sequence ID" value="XM_007396337.1"/>
</dbReference>
<reference evidence="1 2" key="1">
    <citation type="journal article" date="2012" name="BMC Genomics">
        <title>Comparative genomics of the white-rot fungi, Phanerochaete carnosa and P. chrysosporium, to elucidate the genetic basis of the distinct wood types they colonize.</title>
        <authorList>
            <person name="Suzuki H."/>
            <person name="MacDonald J."/>
            <person name="Syed K."/>
            <person name="Salamov A."/>
            <person name="Hori C."/>
            <person name="Aerts A."/>
            <person name="Henrissat B."/>
            <person name="Wiebenga A."/>
            <person name="vanKuyk P.A."/>
            <person name="Barry K."/>
            <person name="Lindquist E."/>
            <person name="LaButti K."/>
            <person name="Lapidus A."/>
            <person name="Lucas S."/>
            <person name="Coutinho P."/>
            <person name="Gong Y."/>
            <person name="Samejima M."/>
            <person name="Mahadevan R."/>
            <person name="Abou-Zaid M."/>
            <person name="de Vries R.P."/>
            <person name="Igarashi K."/>
            <person name="Yadav J.S."/>
            <person name="Grigoriev I.V."/>
            <person name="Master E.R."/>
        </authorList>
    </citation>
    <scope>NUCLEOTIDE SEQUENCE [LARGE SCALE GENOMIC DNA]</scope>
    <source>
        <strain evidence="1 2">HHB-10118-sp</strain>
    </source>
</reference>
<dbReference type="EMBL" id="JH930472">
    <property type="protein sequence ID" value="EKM56099.1"/>
    <property type="molecule type" value="Genomic_DNA"/>
</dbReference>
<dbReference type="HOGENOM" id="CLU_044126_2_0_1"/>